<dbReference type="FunFam" id="3.30.70.360:FF:000001">
    <property type="entry name" value="N-acetyldiaminopimelate deacetylase"/>
    <property type="match status" value="1"/>
</dbReference>
<dbReference type="SUPFAM" id="SSF53187">
    <property type="entry name" value="Zn-dependent exopeptidases"/>
    <property type="match status" value="1"/>
</dbReference>
<name>A0A5C5WFQ4_9BACT</name>
<dbReference type="Pfam" id="PF07687">
    <property type="entry name" value="M20_dimer"/>
    <property type="match status" value="1"/>
</dbReference>
<dbReference type="RefSeq" id="WP_146517071.1">
    <property type="nucleotide sequence ID" value="NZ_SJPI01000003.1"/>
</dbReference>
<dbReference type="PANTHER" id="PTHR11014">
    <property type="entry name" value="PEPTIDASE M20 FAMILY MEMBER"/>
    <property type="match status" value="1"/>
</dbReference>
<dbReference type="InterPro" id="IPR017439">
    <property type="entry name" value="Amidohydrolase"/>
</dbReference>
<evidence type="ECO:0000313" key="4">
    <source>
        <dbReference type="EMBL" id="TWT49588.1"/>
    </source>
</evidence>
<keyword evidence="1 4" id="KW-0378">Hydrolase</keyword>
<protein>
    <submittedName>
        <fullName evidence="4">Putative hydrolase YxeP</fullName>
        <ecNumber evidence="4">3.-.-.-</ecNumber>
    </submittedName>
</protein>
<dbReference type="Pfam" id="PF01546">
    <property type="entry name" value="Peptidase_M20"/>
    <property type="match status" value="1"/>
</dbReference>
<dbReference type="AlphaFoldDB" id="A0A5C5WFQ4"/>
<dbReference type="EMBL" id="SJPI01000003">
    <property type="protein sequence ID" value="TWT49588.1"/>
    <property type="molecule type" value="Genomic_DNA"/>
</dbReference>
<evidence type="ECO:0000259" key="3">
    <source>
        <dbReference type="Pfam" id="PF07687"/>
    </source>
</evidence>
<dbReference type="Gene3D" id="3.40.630.10">
    <property type="entry name" value="Zn peptidases"/>
    <property type="match status" value="1"/>
</dbReference>
<evidence type="ECO:0000256" key="1">
    <source>
        <dbReference type="ARBA" id="ARBA00022801"/>
    </source>
</evidence>
<gene>
    <name evidence="4" type="primary">yxeP_2</name>
    <name evidence="4" type="ORF">Pla22_47850</name>
</gene>
<dbReference type="NCBIfam" id="TIGR01891">
    <property type="entry name" value="amidohydrolases"/>
    <property type="match status" value="1"/>
</dbReference>
<dbReference type="Gene3D" id="3.30.70.360">
    <property type="match status" value="1"/>
</dbReference>
<keyword evidence="2" id="KW-0732">Signal</keyword>
<dbReference type="GO" id="GO:0050118">
    <property type="term" value="F:N-acetyldiaminopimelate deacetylase activity"/>
    <property type="evidence" value="ECO:0007669"/>
    <property type="project" value="UniProtKB-ARBA"/>
</dbReference>
<feature type="chain" id="PRO_5023003037" evidence="2">
    <location>
        <begin position="22"/>
        <end position="431"/>
    </location>
</feature>
<dbReference type="InterPro" id="IPR011650">
    <property type="entry name" value="Peptidase_M20_dimer"/>
</dbReference>
<dbReference type="PANTHER" id="PTHR11014:SF63">
    <property type="entry name" value="METALLOPEPTIDASE, PUTATIVE (AFU_ORTHOLOGUE AFUA_6G09600)-RELATED"/>
    <property type="match status" value="1"/>
</dbReference>
<evidence type="ECO:0000313" key="5">
    <source>
        <dbReference type="Proteomes" id="UP000316598"/>
    </source>
</evidence>
<dbReference type="GO" id="GO:0019877">
    <property type="term" value="P:diaminopimelate biosynthetic process"/>
    <property type="evidence" value="ECO:0007669"/>
    <property type="project" value="UniProtKB-ARBA"/>
</dbReference>
<organism evidence="4 5">
    <name type="scientific">Rubripirellula amarantea</name>
    <dbReference type="NCBI Taxonomy" id="2527999"/>
    <lineage>
        <taxon>Bacteria</taxon>
        <taxon>Pseudomonadati</taxon>
        <taxon>Planctomycetota</taxon>
        <taxon>Planctomycetia</taxon>
        <taxon>Pirellulales</taxon>
        <taxon>Pirellulaceae</taxon>
        <taxon>Rubripirellula</taxon>
    </lineage>
</organism>
<dbReference type="InterPro" id="IPR002933">
    <property type="entry name" value="Peptidase_M20"/>
</dbReference>
<keyword evidence="5" id="KW-1185">Reference proteome</keyword>
<feature type="signal peptide" evidence="2">
    <location>
        <begin position="1"/>
        <end position="21"/>
    </location>
</feature>
<evidence type="ECO:0000256" key="2">
    <source>
        <dbReference type="SAM" id="SignalP"/>
    </source>
</evidence>
<dbReference type="InterPro" id="IPR036264">
    <property type="entry name" value="Bact_exopeptidase_dim_dom"/>
</dbReference>
<feature type="domain" description="Peptidase M20 dimerisation" evidence="3">
    <location>
        <begin position="213"/>
        <end position="307"/>
    </location>
</feature>
<dbReference type="SUPFAM" id="SSF55031">
    <property type="entry name" value="Bacterial exopeptidase dimerisation domain"/>
    <property type="match status" value="1"/>
</dbReference>
<comment type="caution">
    <text evidence="4">The sequence shown here is derived from an EMBL/GenBank/DDBJ whole genome shotgun (WGS) entry which is preliminary data.</text>
</comment>
<dbReference type="EC" id="3.-.-.-" evidence="4"/>
<proteinExistence type="predicted"/>
<dbReference type="OrthoDB" id="9776731at2"/>
<dbReference type="Proteomes" id="UP000316598">
    <property type="component" value="Unassembled WGS sequence"/>
</dbReference>
<accession>A0A5C5WFQ4</accession>
<reference evidence="4 5" key="1">
    <citation type="submission" date="2019-02" db="EMBL/GenBank/DDBJ databases">
        <title>Deep-cultivation of Planctomycetes and their phenomic and genomic characterization uncovers novel biology.</title>
        <authorList>
            <person name="Wiegand S."/>
            <person name="Jogler M."/>
            <person name="Boedeker C."/>
            <person name="Pinto D."/>
            <person name="Vollmers J."/>
            <person name="Rivas-Marin E."/>
            <person name="Kohn T."/>
            <person name="Peeters S.H."/>
            <person name="Heuer A."/>
            <person name="Rast P."/>
            <person name="Oberbeckmann S."/>
            <person name="Bunk B."/>
            <person name="Jeske O."/>
            <person name="Meyerdierks A."/>
            <person name="Storesund J.E."/>
            <person name="Kallscheuer N."/>
            <person name="Luecker S."/>
            <person name="Lage O.M."/>
            <person name="Pohl T."/>
            <person name="Merkel B.J."/>
            <person name="Hornburger P."/>
            <person name="Mueller R.-W."/>
            <person name="Bruemmer F."/>
            <person name="Labrenz M."/>
            <person name="Spormann A.M."/>
            <person name="Op Den Camp H."/>
            <person name="Overmann J."/>
            <person name="Amann R."/>
            <person name="Jetten M.S.M."/>
            <person name="Mascher T."/>
            <person name="Medema M.H."/>
            <person name="Devos D.P."/>
            <person name="Kaster A.-K."/>
            <person name="Ovreas L."/>
            <person name="Rohde M."/>
            <person name="Galperin M.Y."/>
            <person name="Jogler C."/>
        </authorList>
    </citation>
    <scope>NUCLEOTIDE SEQUENCE [LARGE SCALE GENOMIC DNA]</scope>
    <source>
        <strain evidence="4 5">Pla22</strain>
    </source>
</reference>
<sequence precursor="true">MRLFCLVLSIAWLIECSTVVAVEPVSWFDDNRAEHLELYQWLHANPELSHDEANTAARLADTWRGFGYEVTAGVGGHGVVATLKNGDGPTVMLRTDLDALPVTESTPLPFASTVTKQTESGTSTGVMHACGHDVHMTNLTAVAGFLAENQDQWAGTLMLIGQPAEERGEGAKQMLADGLFERFPRPDFALAMHVSGDTPTGTVSIRPGFSLANVDSVDITMKGRGGHGSAPHTTIDPIAMAAELIVSLQMIVSREVAPIDPAVVTVGSIHGGTKHNIIGNDCKLQLTVRSYKPEVREKLLASIKRRALAVAQAHGADPPEVTYSEGTPSLRNDDELAARMKVVFQRVLGEDNIIDDEPSMGGEDFSRYGIAGVPILMYRVGSVNQARLDRFEKLGIPAPSLHSGVYYPDAEETLETAFKAMTFATLELMAP</sequence>